<evidence type="ECO:0000313" key="1">
    <source>
        <dbReference type="EMBL" id="MCL1629960.1"/>
    </source>
</evidence>
<name>A0ABT0M529_9RHOB</name>
<protein>
    <submittedName>
        <fullName evidence="1">Uncharacterized protein</fullName>
    </submittedName>
</protein>
<accession>A0ABT0M529</accession>
<evidence type="ECO:0000313" key="2">
    <source>
        <dbReference type="Proteomes" id="UP001202550"/>
    </source>
</evidence>
<sequence length="276" mass="32319">MANKKCKKTSRKLAPTPQKAAIQHSNEWGIPDWCDAAAYGDVSKWNLNRWRWEFYRRRDDLRAFFDRWAWETYERDIPRNEGQKPDEPGFIASPDAGEGVAKEMLAFGYAGIPNPRIGEQKDITIMPFEQLVKRINYIDPRHKKPRRISIADAIRGIEGDLHEIRLNEHHFAVRFDLDKPLRPQIDQASRVLKAAQVRLHGKTIQRRYPTDKWLSYLRTLDARSELPGASWRRFTDRLYAENLLDRHKDPAGNYCIPPPQAGRDKWEAANALRFNF</sequence>
<comment type="caution">
    <text evidence="1">The sequence shown here is derived from an EMBL/GenBank/DDBJ whole genome shotgun (WGS) entry which is preliminary data.</text>
</comment>
<dbReference type="EMBL" id="JALZWP010000019">
    <property type="protein sequence ID" value="MCL1629960.1"/>
    <property type="molecule type" value="Genomic_DNA"/>
</dbReference>
<reference evidence="1 2" key="1">
    <citation type="submission" date="2022-05" db="EMBL/GenBank/DDBJ databases">
        <title>Seasonal and diel survey of microbial diversity of the Tyrrhenian coast.</title>
        <authorList>
            <person name="Gattoni G."/>
            <person name="Corral P."/>
        </authorList>
    </citation>
    <scope>NUCLEOTIDE SEQUENCE [LARGE SCALE GENOMIC DNA]</scope>
    <source>
        <strain evidence="1 2">V10</strain>
    </source>
</reference>
<dbReference type="Proteomes" id="UP001202550">
    <property type="component" value="Unassembled WGS sequence"/>
</dbReference>
<proteinExistence type="predicted"/>
<dbReference type="RefSeq" id="WP_249060402.1">
    <property type="nucleotide sequence ID" value="NZ_JALZWP010000019.1"/>
</dbReference>
<organism evidence="1 2">
    <name type="scientific">Roseinatronobacter domitianus</name>
    <dbReference type="NCBI Taxonomy" id="2940293"/>
    <lineage>
        <taxon>Bacteria</taxon>
        <taxon>Pseudomonadati</taxon>
        <taxon>Pseudomonadota</taxon>
        <taxon>Alphaproteobacteria</taxon>
        <taxon>Rhodobacterales</taxon>
        <taxon>Paracoccaceae</taxon>
        <taxon>Roseinatronobacter</taxon>
    </lineage>
</organism>
<keyword evidence="2" id="KW-1185">Reference proteome</keyword>
<gene>
    <name evidence="1" type="ORF">M3N55_14590</name>
</gene>